<evidence type="ECO:0000313" key="2">
    <source>
        <dbReference type="EMBL" id="KMQ83810.1"/>
    </source>
</evidence>
<evidence type="ECO:0008006" key="4">
    <source>
        <dbReference type="Google" id="ProtNLM"/>
    </source>
</evidence>
<dbReference type="EMBL" id="LBMM01018350">
    <property type="protein sequence ID" value="KMQ83810.1"/>
    <property type="molecule type" value="Genomic_DNA"/>
</dbReference>
<keyword evidence="3" id="KW-1185">Reference proteome</keyword>
<dbReference type="AlphaFoldDB" id="A0A0J7MTI0"/>
<dbReference type="InterPro" id="IPR021109">
    <property type="entry name" value="Peptidase_aspartic_dom_sf"/>
</dbReference>
<proteinExistence type="predicted"/>
<evidence type="ECO:0000256" key="1">
    <source>
        <dbReference type="SAM" id="MobiDB-lite"/>
    </source>
</evidence>
<dbReference type="SUPFAM" id="SSF50630">
    <property type="entry name" value="Acid proteases"/>
    <property type="match status" value="1"/>
</dbReference>
<sequence length="504" mass="56580">MINELRAFTQRETHVSAEITEESERESEPIRSPTISTASPAQAVTLLAPQIPEFGGTDDENVQIWTQRVVRVAQVHRASDDVVLLAASSKLTKLARQWYEMQTGSVLESWTALRQALIQMFDRRVSFTVAMQRIEARKWSPAKESFDQYSMDKLSLIHRLNLPTADTVNLIIGGIPQHSLRATALTLPTHSLDQFLEAMRRITFGMGELDKRNPSQPSKNGRNKDAGHKGSDGKGQRDTKAGEGTCNYCKKKGHWKSDCLLLKKKEKTTTMTSSPTDSKSTGPSSHPTAAAVAETESHSAKFHISTPLIRIDSINGSDCELFALMDTGSPVSFIDSDNFSKIFTKDFPLEMVDRKFNALSKTPIDVIGKTKTKINFRDFPEHNFDITFHVVSSAFADFNVIIGRDFLEGHNLTLVFRPSRIDAKSFTQLLLESDVCYTNITHETIVEDCEIDFGREEKQRLKNVISECMNECTDTVIDNYSVTVHLKETSPYAYAPLHLRIARE</sequence>
<dbReference type="PaxDb" id="67767-A0A0J7MTI0"/>
<feature type="compositionally biased region" description="Low complexity" evidence="1">
    <location>
        <begin position="269"/>
        <end position="281"/>
    </location>
</feature>
<dbReference type="InterPro" id="IPR036875">
    <property type="entry name" value="Znf_CCHC_sf"/>
</dbReference>
<accession>A0A0J7MTI0</accession>
<feature type="region of interest" description="Disordered" evidence="1">
    <location>
        <begin position="13"/>
        <end position="37"/>
    </location>
</feature>
<protein>
    <recommendedName>
        <fullName evidence="4">CCHC-type domain-containing protein</fullName>
    </recommendedName>
</protein>
<reference evidence="2 3" key="1">
    <citation type="submission" date="2015-04" db="EMBL/GenBank/DDBJ databases">
        <title>Lasius niger genome sequencing.</title>
        <authorList>
            <person name="Konorov E.A."/>
            <person name="Nikitin M.A."/>
            <person name="Kirill M.V."/>
            <person name="Chang P."/>
        </authorList>
    </citation>
    <scope>NUCLEOTIDE SEQUENCE [LARGE SCALE GENOMIC DNA]</scope>
    <source>
        <tissue evidence="2">Whole</tissue>
    </source>
</reference>
<dbReference type="SUPFAM" id="SSF57756">
    <property type="entry name" value="Retrovirus zinc finger-like domains"/>
    <property type="match status" value="1"/>
</dbReference>
<feature type="compositionally biased region" description="Basic and acidic residues" evidence="1">
    <location>
        <begin position="222"/>
        <end position="241"/>
    </location>
</feature>
<gene>
    <name evidence="2" type="ORF">RF55_19054</name>
</gene>
<dbReference type="CDD" id="cd00303">
    <property type="entry name" value="retropepsin_like"/>
    <property type="match status" value="1"/>
</dbReference>
<feature type="region of interest" description="Disordered" evidence="1">
    <location>
        <begin position="267"/>
        <end position="296"/>
    </location>
</feature>
<dbReference type="Gene3D" id="2.40.70.10">
    <property type="entry name" value="Acid Proteases"/>
    <property type="match status" value="1"/>
</dbReference>
<dbReference type="Proteomes" id="UP000036403">
    <property type="component" value="Unassembled WGS sequence"/>
</dbReference>
<feature type="region of interest" description="Disordered" evidence="1">
    <location>
        <begin position="206"/>
        <end position="243"/>
    </location>
</feature>
<dbReference type="OrthoDB" id="7555206at2759"/>
<organism evidence="2 3">
    <name type="scientific">Lasius niger</name>
    <name type="common">Black garden ant</name>
    <dbReference type="NCBI Taxonomy" id="67767"/>
    <lineage>
        <taxon>Eukaryota</taxon>
        <taxon>Metazoa</taxon>
        <taxon>Ecdysozoa</taxon>
        <taxon>Arthropoda</taxon>
        <taxon>Hexapoda</taxon>
        <taxon>Insecta</taxon>
        <taxon>Pterygota</taxon>
        <taxon>Neoptera</taxon>
        <taxon>Endopterygota</taxon>
        <taxon>Hymenoptera</taxon>
        <taxon>Apocrita</taxon>
        <taxon>Aculeata</taxon>
        <taxon>Formicoidea</taxon>
        <taxon>Formicidae</taxon>
        <taxon>Formicinae</taxon>
        <taxon>Lasius</taxon>
        <taxon>Lasius</taxon>
    </lineage>
</organism>
<dbReference type="GO" id="GO:0008270">
    <property type="term" value="F:zinc ion binding"/>
    <property type="evidence" value="ECO:0007669"/>
    <property type="project" value="InterPro"/>
</dbReference>
<name>A0A0J7MTI0_LASNI</name>
<evidence type="ECO:0000313" key="3">
    <source>
        <dbReference type="Proteomes" id="UP000036403"/>
    </source>
</evidence>
<dbReference type="Gene3D" id="4.10.60.10">
    <property type="entry name" value="Zinc finger, CCHC-type"/>
    <property type="match status" value="1"/>
</dbReference>
<dbReference type="GO" id="GO:0003676">
    <property type="term" value="F:nucleic acid binding"/>
    <property type="evidence" value="ECO:0007669"/>
    <property type="project" value="InterPro"/>
</dbReference>
<comment type="caution">
    <text evidence="2">The sequence shown here is derived from an EMBL/GenBank/DDBJ whole genome shotgun (WGS) entry which is preliminary data.</text>
</comment>